<dbReference type="Proteomes" id="UP000714275">
    <property type="component" value="Unassembled WGS sequence"/>
</dbReference>
<comment type="caution">
    <text evidence="2">The sequence shown here is derived from an EMBL/GenBank/DDBJ whole genome shotgun (WGS) entry which is preliminary data.</text>
</comment>
<organism evidence="2 3">
    <name type="scientific">Suillus placidus</name>
    <dbReference type="NCBI Taxonomy" id="48579"/>
    <lineage>
        <taxon>Eukaryota</taxon>
        <taxon>Fungi</taxon>
        <taxon>Dikarya</taxon>
        <taxon>Basidiomycota</taxon>
        <taxon>Agaricomycotina</taxon>
        <taxon>Agaricomycetes</taxon>
        <taxon>Agaricomycetidae</taxon>
        <taxon>Boletales</taxon>
        <taxon>Suillineae</taxon>
        <taxon>Suillaceae</taxon>
        <taxon>Suillus</taxon>
    </lineage>
</organism>
<keyword evidence="1" id="KW-0732">Signal</keyword>
<feature type="signal peptide" evidence="1">
    <location>
        <begin position="1"/>
        <end position="33"/>
    </location>
</feature>
<dbReference type="EMBL" id="JABBWD010000055">
    <property type="protein sequence ID" value="KAG1771946.1"/>
    <property type="molecule type" value="Genomic_DNA"/>
</dbReference>
<protein>
    <submittedName>
        <fullName evidence="2">Uncharacterized protein</fullName>
    </submittedName>
</protein>
<evidence type="ECO:0000313" key="3">
    <source>
        <dbReference type="Proteomes" id="UP000714275"/>
    </source>
</evidence>
<reference evidence="2" key="1">
    <citation type="journal article" date="2020" name="New Phytol.">
        <title>Comparative genomics reveals dynamic genome evolution in host specialist ectomycorrhizal fungi.</title>
        <authorList>
            <person name="Lofgren L.A."/>
            <person name="Nguyen N.H."/>
            <person name="Vilgalys R."/>
            <person name="Ruytinx J."/>
            <person name="Liao H.L."/>
            <person name="Branco S."/>
            <person name="Kuo A."/>
            <person name="LaButti K."/>
            <person name="Lipzen A."/>
            <person name="Andreopoulos W."/>
            <person name="Pangilinan J."/>
            <person name="Riley R."/>
            <person name="Hundley H."/>
            <person name="Na H."/>
            <person name="Barry K."/>
            <person name="Grigoriev I.V."/>
            <person name="Stajich J.E."/>
            <person name="Kennedy P.G."/>
        </authorList>
    </citation>
    <scope>NUCLEOTIDE SEQUENCE</scope>
    <source>
        <strain evidence="2">DOB743</strain>
    </source>
</reference>
<accession>A0A9P6ZM53</accession>
<name>A0A9P6ZM53_9AGAM</name>
<proteinExistence type="predicted"/>
<sequence>MQTSNKTQSQIITCMRPLLFLIISLLAALSAQQEIFFDSDSNSIKNCGCGPRRCSQLRRAAVIFAMPDSNIKRSAAFLPLCG</sequence>
<keyword evidence="3" id="KW-1185">Reference proteome</keyword>
<feature type="chain" id="PRO_5040375469" evidence="1">
    <location>
        <begin position="34"/>
        <end position="82"/>
    </location>
</feature>
<gene>
    <name evidence="2" type="ORF">EV702DRAFT_628104</name>
</gene>
<evidence type="ECO:0000313" key="2">
    <source>
        <dbReference type="EMBL" id="KAG1771946.1"/>
    </source>
</evidence>
<dbReference type="AlphaFoldDB" id="A0A9P6ZM53"/>
<evidence type="ECO:0000256" key="1">
    <source>
        <dbReference type="SAM" id="SignalP"/>
    </source>
</evidence>